<evidence type="ECO:0000256" key="9">
    <source>
        <dbReference type="ARBA" id="ARBA00022837"/>
    </source>
</evidence>
<dbReference type="InterPro" id="IPR001580">
    <property type="entry name" value="Calret/calnex"/>
</dbReference>
<keyword evidence="10 11" id="KW-0143">Chaperone</keyword>
<feature type="region of interest" description="Disordered" evidence="15">
    <location>
        <begin position="209"/>
        <end position="259"/>
    </location>
</feature>
<evidence type="ECO:0000256" key="12">
    <source>
        <dbReference type="PIRSR" id="PIRSR002356-1"/>
    </source>
</evidence>
<dbReference type="Gene3D" id="2.10.250.10">
    <property type="entry name" value="Calreticulin/calnexin, P domain"/>
    <property type="match status" value="1"/>
</dbReference>
<dbReference type="Proteomes" id="UP001431209">
    <property type="component" value="Unassembled WGS sequence"/>
</dbReference>
<feature type="binding site" evidence="12">
    <location>
        <position position="317"/>
    </location>
    <ligand>
        <name>an alpha-D-glucoside</name>
        <dbReference type="ChEBI" id="CHEBI:22390"/>
    </ligand>
</feature>
<evidence type="ECO:0000256" key="6">
    <source>
        <dbReference type="ARBA" id="ARBA00022737"/>
    </source>
</evidence>
<feature type="disulfide bond" evidence="13">
    <location>
        <begin position="104"/>
        <end position="136"/>
    </location>
</feature>
<dbReference type="PRINTS" id="PR00626">
    <property type="entry name" value="CALRETICULIN"/>
</dbReference>
<keyword evidence="8" id="KW-0862">Zinc</keyword>
<keyword evidence="9" id="KW-0106">Calcium</keyword>
<organism evidence="16 17">
    <name type="scientific">Acrasis kona</name>
    <dbReference type="NCBI Taxonomy" id="1008807"/>
    <lineage>
        <taxon>Eukaryota</taxon>
        <taxon>Discoba</taxon>
        <taxon>Heterolobosea</taxon>
        <taxon>Tetramitia</taxon>
        <taxon>Eutetramitia</taxon>
        <taxon>Acrasidae</taxon>
        <taxon>Acrasis</taxon>
    </lineage>
</organism>
<evidence type="ECO:0000256" key="10">
    <source>
        <dbReference type="ARBA" id="ARBA00023186"/>
    </source>
</evidence>
<feature type="chain" id="PRO_5043107681" description="Calreticulin" evidence="14">
    <location>
        <begin position="21"/>
        <end position="425"/>
    </location>
</feature>
<keyword evidence="17" id="KW-1185">Reference proteome</keyword>
<feature type="binding site" evidence="12">
    <location>
        <position position="110"/>
    </location>
    <ligand>
        <name>an alpha-D-glucoside</name>
        <dbReference type="ChEBI" id="CHEBI:22390"/>
    </ligand>
</feature>
<evidence type="ECO:0000256" key="4">
    <source>
        <dbReference type="ARBA" id="ARBA00022729"/>
    </source>
</evidence>
<dbReference type="AlphaFoldDB" id="A0AAW2YNS0"/>
<dbReference type="SUPFAM" id="SSF63887">
    <property type="entry name" value="P-domain of calnexin/calreticulin"/>
    <property type="match status" value="1"/>
</dbReference>
<feature type="signal peptide" evidence="14">
    <location>
        <begin position="1"/>
        <end position="20"/>
    </location>
</feature>
<sequence length="425" mass="48437">MYKIVLSLALVVALIFAVNAEVYYEENFDSNWQDRWTVSKAKSDYGEWKWTAGEYYSDADNKGIQASQDARHYSISSKLDKPFSNEGKTLVLQYSVKHTQNLDCGGAYIKVIPEGLNQEKFEGDSAYNIMFGPDVCGSTTRRVHFIFNYKGRNLLWKKTLACETDRLTHVYTAIVRPDNTYEVQIDGVKKESGNLEDDWDFLPAKRIADPSQSKPADWVDEREIADPSDVKPEDWDLETKTIADPEAKQPEDWSEEEDGAWEAPQIPNPAYKGEWSARQIPNPAYKGEWNADEIDNPEYKADDKLYKYDSNAFVGFEIWQVKAGTIFNDILLTDDVDKAKEAAQQVLEGAKKEKAMFDKQEAEKREAEEAERKKAEEENKKREAEEKAKKDAEDAAKVDDDLVKEAADALKAESDASEKSEHDEL</sequence>
<dbReference type="GO" id="GO:0030246">
    <property type="term" value="F:carbohydrate binding"/>
    <property type="evidence" value="ECO:0007669"/>
    <property type="project" value="UniProtKB-KW"/>
</dbReference>
<feature type="binding site" evidence="12">
    <location>
        <position position="108"/>
    </location>
    <ligand>
        <name>an alpha-D-glucoside</name>
        <dbReference type="ChEBI" id="CHEBI:22390"/>
    </ligand>
</feature>
<accession>A0AAW2YNS0</accession>
<dbReference type="PROSITE" id="PS00804">
    <property type="entry name" value="CALRETICULIN_2"/>
    <property type="match status" value="1"/>
</dbReference>
<dbReference type="GO" id="GO:0036503">
    <property type="term" value="P:ERAD pathway"/>
    <property type="evidence" value="ECO:0007669"/>
    <property type="project" value="TreeGrafter"/>
</dbReference>
<reference evidence="16 17" key="1">
    <citation type="submission" date="2024-03" db="EMBL/GenBank/DDBJ databases">
        <title>The Acrasis kona genome and developmental transcriptomes reveal deep origins of eukaryotic multicellular pathways.</title>
        <authorList>
            <person name="Sheikh S."/>
            <person name="Fu C.-J."/>
            <person name="Brown M.W."/>
            <person name="Baldauf S.L."/>
        </authorList>
    </citation>
    <scope>NUCLEOTIDE SEQUENCE [LARGE SCALE GENOMIC DNA]</scope>
    <source>
        <strain evidence="16 17">ATCC MYA-3509</strain>
    </source>
</reference>
<dbReference type="GO" id="GO:0006457">
    <property type="term" value="P:protein folding"/>
    <property type="evidence" value="ECO:0007669"/>
    <property type="project" value="InterPro"/>
</dbReference>
<evidence type="ECO:0000256" key="13">
    <source>
        <dbReference type="PIRSR" id="PIRSR002356-3"/>
    </source>
</evidence>
<keyword evidence="4 14" id="KW-0732">Signal</keyword>
<dbReference type="InterPro" id="IPR009169">
    <property type="entry name" value="Calreticulin"/>
</dbReference>
<evidence type="ECO:0000256" key="5">
    <source>
        <dbReference type="ARBA" id="ARBA00022734"/>
    </source>
</evidence>
<name>A0AAW2YNS0_9EUKA</name>
<evidence type="ECO:0000256" key="2">
    <source>
        <dbReference type="ARBA" id="ARBA00010983"/>
    </source>
</evidence>
<dbReference type="FunFam" id="2.60.120.200:FF:000018">
    <property type="entry name" value="Calreticulin 1b"/>
    <property type="match status" value="1"/>
</dbReference>
<dbReference type="SUPFAM" id="SSF49899">
    <property type="entry name" value="Concanavalin A-like lectins/glucanases"/>
    <property type="match status" value="1"/>
</dbReference>
<evidence type="ECO:0000256" key="14">
    <source>
        <dbReference type="RuleBase" id="RU362126"/>
    </source>
</evidence>
<dbReference type="PANTHER" id="PTHR11073:SF2">
    <property type="entry name" value="CALRETICULIN"/>
    <property type="match status" value="1"/>
</dbReference>
<dbReference type="EMBL" id="JAOPGA020000489">
    <property type="protein sequence ID" value="KAL0478982.1"/>
    <property type="molecule type" value="Genomic_DNA"/>
</dbReference>
<evidence type="ECO:0000256" key="3">
    <source>
        <dbReference type="ARBA" id="ARBA00022723"/>
    </source>
</evidence>
<evidence type="ECO:0000256" key="15">
    <source>
        <dbReference type="SAM" id="MobiDB-lite"/>
    </source>
</evidence>
<dbReference type="GO" id="GO:0051082">
    <property type="term" value="F:unfolded protein binding"/>
    <property type="evidence" value="ECO:0007669"/>
    <property type="project" value="InterPro"/>
</dbReference>
<evidence type="ECO:0000313" key="16">
    <source>
        <dbReference type="EMBL" id="KAL0478982.1"/>
    </source>
</evidence>
<keyword evidence="3" id="KW-0479">Metal-binding</keyword>
<evidence type="ECO:0000256" key="11">
    <source>
        <dbReference type="PIRNR" id="PIRNR002356"/>
    </source>
</evidence>
<dbReference type="GO" id="GO:0005789">
    <property type="term" value="C:endoplasmic reticulum membrane"/>
    <property type="evidence" value="ECO:0007669"/>
    <property type="project" value="TreeGrafter"/>
</dbReference>
<keyword evidence="7 11" id="KW-0256">Endoplasmic reticulum</keyword>
<keyword evidence="5" id="KW-0430">Lectin</keyword>
<evidence type="ECO:0000256" key="7">
    <source>
        <dbReference type="ARBA" id="ARBA00022824"/>
    </source>
</evidence>
<feature type="compositionally biased region" description="Basic and acidic residues" evidence="15">
    <location>
        <begin position="217"/>
        <end position="251"/>
    </location>
</feature>
<dbReference type="GO" id="GO:0005788">
    <property type="term" value="C:endoplasmic reticulum lumen"/>
    <property type="evidence" value="ECO:0007669"/>
    <property type="project" value="UniProtKB-SubCell"/>
</dbReference>
<keyword evidence="6" id="KW-0677">Repeat</keyword>
<gene>
    <name evidence="16" type="ORF">AKO1_007867</name>
</gene>
<evidence type="ECO:0000256" key="1">
    <source>
        <dbReference type="ARBA" id="ARBA00004319"/>
    </source>
</evidence>
<protein>
    <recommendedName>
        <fullName evidence="11">Calreticulin</fullName>
    </recommendedName>
</protein>
<feature type="binding site" evidence="12">
    <location>
        <position position="127"/>
    </location>
    <ligand>
        <name>an alpha-D-glucoside</name>
        <dbReference type="ChEBI" id="CHEBI:22390"/>
    </ligand>
</feature>
<dbReference type="Gene3D" id="2.60.120.200">
    <property type="match status" value="1"/>
</dbReference>
<evidence type="ECO:0000256" key="8">
    <source>
        <dbReference type="ARBA" id="ARBA00022833"/>
    </source>
</evidence>
<comment type="subcellular location">
    <subcellularLocation>
        <location evidence="1 11">Endoplasmic reticulum lumen</location>
    </subcellularLocation>
</comment>
<feature type="region of interest" description="Disordered" evidence="15">
    <location>
        <begin position="351"/>
        <end position="425"/>
    </location>
</feature>
<dbReference type="FunFam" id="2.10.250.10:FF:000002">
    <property type="entry name" value="Calreticulin"/>
    <property type="match status" value="1"/>
</dbReference>
<dbReference type="InterPro" id="IPR018124">
    <property type="entry name" value="Calret/calnex_CS"/>
</dbReference>
<comment type="similarity">
    <text evidence="2 11 14">Belongs to the calreticulin family.</text>
</comment>
<proteinExistence type="inferred from homology"/>
<dbReference type="Pfam" id="PF00262">
    <property type="entry name" value="Calreticulin"/>
    <property type="match status" value="2"/>
</dbReference>
<comment type="caution">
    <text evidence="16">The sequence shown here is derived from an EMBL/GenBank/DDBJ whole genome shotgun (WGS) entry which is preliminary data.</text>
</comment>
<keyword evidence="13" id="KW-1015">Disulfide bond</keyword>
<dbReference type="InterPro" id="IPR009033">
    <property type="entry name" value="Calreticulin/calnexin_P_dom_sf"/>
</dbReference>
<feature type="binding site" evidence="12">
    <location>
        <position position="134"/>
    </location>
    <ligand>
        <name>an alpha-D-glucoside</name>
        <dbReference type="ChEBI" id="CHEBI:22390"/>
    </ligand>
</feature>
<dbReference type="PANTHER" id="PTHR11073">
    <property type="entry name" value="CALRETICULIN AND CALNEXIN"/>
    <property type="match status" value="1"/>
</dbReference>
<dbReference type="PIRSF" id="PIRSF002356">
    <property type="entry name" value="Calreticulin"/>
    <property type="match status" value="1"/>
</dbReference>
<evidence type="ECO:0000313" key="17">
    <source>
        <dbReference type="Proteomes" id="UP001431209"/>
    </source>
</evidence>
<dbReference type="GO" id="GO:0005509">
    <property type="term" value="F:calcium ion binding"/>
    <property type="evidence" value="ECO:0007669"/>
    <property type="project" value="InterPro"/>
</dbReference>
<dbReference type="InterPro" id="IPR013320">
    <property type="entry name" value="ConA-like_dom_sf"/>
</dbReference>